<dbReference type="Pfam" id="PF08487">
    <property type="entry name" value="VIT"/>
    <property type="match status" value="1"/>
</dbReference>
<dbReference type="PANTHER" id="PTHR10338">
    <property type="entry name" value="INTER-ALPHA-TRYPSIN INHIBITOR HEAVY CHAIN FAMILY MEMBER"/>
    <property type="match status" value="1"/>
</dbReference>
<protein>
    <recommendedName>
        <fullName evidence="3">VIT domain-containing protein</fullName>
    </recommendedName>
</protein>
<evidence type="ECO:0000259" key="3">
    <source>
        <dbReference type="PROSITE" id="PS51468"/>
    </source>
</evidence>
<evidence type="ECO:0000256" key="1">
    <source>
        <dbReference type="SAM" id="MobiDB-lite"/>
    </source>
</evidence>
<evidence type="ECO:0000313" key="4">
    <source>
        <dbReference type="EMBL" id="BAC36777.1"/>
    </source>
</evidence>
<feature type="chain" id="PRO_5004304151" description="VIT domain-containing protein" evidence="2">
    <location>
        <begin position="18"/>
        <end position="313"/>
    </location>
</feature>
<reference evidence="4" key="8">
    <citation type="journal article" date="2005" name="Science">
        <title>Antisense Transcription in the Mammalian Transcriptome.</title>
        <authorList>
            <consortium name="RIKEN Genome Exploration Research Group and Genome Science Group (Genome Network Project Core Group) and the FANTOM Consortium"/>
        </authorList>
    </citation>
    <scope>NUCLEOTIDE SEQUENCE</scope>
    <source>
        <strain evidence="4">C57BL/6J</strain>
        <tissue evidence="4">Head</tissue>
    </source>
</reference>
<reference evidence="4" key="7">
    <citation type="journal article" date="2005" name="Science">
        <title>The Transcriptional Landscape of the Mammalian Genome.</title>
        <authorList>
            <consortium name="The FANTOM Consortium"/>
            <consortium name="Riken Genome Exploration Research Group and Genome Science Group (Genome Network Project Core Group)"/>
        </authorList>
    </citation>
    <scope>NUCLEOTIDE SEQUENCE</scope>
    <source>
        <strain evidence="4">C57BL/6J</strain>
        <tissue evidence="4">Head</tissue>
    </source>
</reference>
<accession>Q8BK33</accession>
<keyword evidence="2" id="KW-0732">Signal</keyword>
<feature type="domain" description="VIT" evidence="3">
    <location>
        <begin position="35"/>
        <end position="161"/>
    </location>
</feature>
<dbReference type="InterPro" id="IPR050934">
    <property type="entry name" value="ITIH"/>
</dbReference>
<feature type="signal peptide" evidence="2">
    <location>
        <begin position="1"/>
        <end position="17"/>
    </location>
</feature>
<feature type="region of interest" description="Disordered" evidence="1">
    <location>
        <begin position="113"/>
        <end position="138"/>
    </location>
</feature>
<dbReference type="SMART" id="SM00609">
    <property type="entry name" value="VIT"/>
    <property type="match status" value="1"/>
</dbReference>
<organism evidence="4">
    <name type="scientific">Mus musculus</name>
    <name type="common">Mouse</name>
    <dbReference type="NCBI Taxonomy" id="10090"/>
    <lineage>
        <taxon>Eukaryota</taxon>
        <taxon>Metazoa</taxon>
        <taxon>Chordata</taxon>
        <taxon>Craniata</taxon>
        <taxon>Vertebrata</taxon>
        <taxon>Euteleostomi</taxon>
        <taxon>Mammalia</taxon>
        <taxon>Eutheria</taxon>
        <taxon>Euarchontoglires</taxon>
        <taxon>Glires</taxon>
        <taxon>Rodentia</taxon>
        <taxon>Myomorpha</taxon>
        <taxon>Muroidea</taxon>
        <taxon>Muridae</taxon>
        <taxon>Murinae</taxon>
        <taxon>Mus</taxon>
        <taxon>Mus</taxon>
    </lineage>
</organism>
<reference evidence="4" key="6">
    <citation type="submission" date="2002-04" db="EMBL/GenBank/DDBJ databases">
        <authorList>
            <person name="Adachi J."/>
            <person name="Aizawa K."/>
            <person name="Akimura T."/>
            <person name="Arakawa T."/>
            <person name="Bono H."/>
            <person name="Carninci P."/>
            <person name="Fukuda S."/>
            <person name="Furuno M."/>
            <person name="Hanagaki T."/>
            <person name="Hara A."/>
            <person name="Hashizume W."/>
            <person name="Hayashida K."/>
            <person name="Hayatsu N."/>
            <person name="Hiramoto K."/>
            <person name="Hiraoka T."/>
            <person name="Hirozane T."/>
            <person name="Hori F."/>
            <person name="Imotani K."/>
            <person name="Ishii Y."/>
            <person name="Itoh M."/>
            <person name="Kagawa I."/>
            <person name="Kasukawa T."/>
            <person name="Katoh H."/>
            <person name="Kawai J."/>
            <person name="Kojima Y."/>
            <person name="Kondo S."/>
            <person name="Konno H."/>
            <person name="Kouda M."/>
            <person name="Koya S."/>
            <person name="Kurihara C."/>
            <person name="Matsuyama T."/>
            <person name="Miyazaki A."/>
            <person name="Murata M."/>
            <person name="Nakamura M."/>
            <person name="Nishi K."/>
            <person name="Nomura K."/>
            <person name="Numazaki R."/>
            <person name="Ohno M."/>
            <person name="Ohsato N."/>
            <person name="Okazaki Y."/>
            <person name="Saito R."/>
            <person name="Saitoh H."/>
            <person name="Sakai C."/>
            <person name="Sakai K."/>
            <person name="Sakazume N."/>
            <person name="Sano H."/>
            <person name="Sasaki D."/>
            <person name="Shibata K."/>
            <person name="Shinagawa A."/>
            <person name="Shiraki T."/>
            <person name="Sogabe Y."/>
            <person name="Tagami M."/>
            <person name="Tagawa A."/>
            <person name="Takahashi F."/>
            <person name="Takaku-Akahira S."/>
            <person name="Takeda Y."/>
            <person name="Tanaka T."/>
            <person name="Tomaru A."/>
            <person name="Toya T."/>
            <person name="Yasunishi A."/>
            <person name="Muramatsu M."/>
            <person name="Hayashizaki Y."/>
        </authorList>
    </citation>
    <scope>NUCLEOTIDE SEQUENCE</scope>
    <source>
        <strain evidence="4">C57BL/6J</strain>
        <tissue evidence="4">Head</tissue>
    </source>
</reference>
<name>Q8BK33_MOUSE</name>
<dbReference type="EMBL" id="AK077381">
    <property type="protein sequence ID" value="BAC36777.1"/>
    <property type="molecule type" value="mRNA"/>
</dbReference>
<reference evidence="4" key="5">
    <citation type="journal article" date="2002" name="Nature">
        <title>Analysis of the mouse transcriptome based on functional annotation of 60,770 full-length cDNAs.</title>
        <authorList>
            <consortium name="The FANTOM Consortium and the RIKEN Genome Exploration Research Group Phase I and II Team"/>
        </authorList>
    </citation>
    <scope>NUCLEOTIDE SEQUENCE</scope>
    <source>
        <strain evidence="4">C57BL/6J</strain>
        <tissue evidence="4">Head</tissue>
    </source>
</reference>
<dbReference type="PANTHER" id="PTHR10338:SF62">
    <property type="entry name" value="INTER-ALPHA-TRYPSIN INHIBITOR HEAVY CHAIN H5"/>
    <property type="match status" value="1"/>
</dbReference>
<dbReference type="InterPro" id="IPR013694">
    <property type="entry name" value="VIT"/>
</dbReference>
<reference evidence="4" key="3">
    <citation type="journal article" date="2000" name="Genome Res.">
        <title>RIKEN integrated sequence analysis (RISA) system--384-format sequencing pipeline with 384 multicapillary sequencer.</title>
        <authorList>
            <person name="Shibata K."/>
            <person name="Itoh M."/>
            <person name="Aizawa K."/>
            <person name="Nagaoka S."/>
            <person name="Sasaki N."/>
            <person name="Carninci P."/>
            <person name="Konno H."/>
            <person name="Akiyama J."/>
            <person name="Nishi K."/>
            <person name="Kitsunai T."/>
            <person name="Tashiro H."/>
            <person name="Itoh M."/>
            <person name="Sumi N."/>
            <person name="Ishii Y."/>
            <person name="Nakamura S."/>
            <person name="Hazama M."/>
            <person name="Nishine T."/>
            <person name="Harada A."/>
            <person name="Yamamoto R."/>
            <person name="Matsumoto H."/>
            <person name="Sakaguchi S."/>
            <person name="Ikegami T."/>
            <person name="Kashiwagi K."/>
            <person name="Fujiwake S."/>
            <person name="Inoue K."/>
            <person name="Togawa Y."/>
            <person name="Izawa M."/>
            <person name="Ohara E."/>
            <person name="Watahiki M."/>
            <person name="Yoneda Y."/>
            <person name="Ishikawa T."/>
            <person name="Ozawa K."/>
            <person name="Tanaka T."/>
            <person name="Matsuura S."/>
            <person name="Kawai J."/>
            <person name="Okazaki Y."/>
            <person name="Muramatsu M."/>
            <person name="Inoue Y."/>
            <person name="Kira A."/>
            <person name="Hayashizaki Y."/>
        </authorList>
    </citation>
    <scope>NUCLEOTIDE SEQUENCE</scope>
    <source>
        <strain evidence="4">C57BL/6J</strain>
        <tissue evidence="4">Head</tissue>
    </source>
</reference>
<proteinExistence type="evidence at transcript level"/>
<sequence length="313" mass="35392">MLLLLGLCLGLPLFSESQEEARSWDDTSEQVVLRVPRQLRLLQRLKTKPLMAEFSVKSTIISRYAFTTVSCRMLNRASEDQEAEFQMQIPESAFITNFTMLIGDSVYRGEITQKDKKSSESVKDKRNRTSDDNEENGSDMFKASLVIPSKDKAAFFLSYEELLQRRLGKYEHSISVRPQQLVGRLTVEVDILERSGITSLEVLPLHNSRKKGSGKAEGDVGPPPSTLINQNETFAKVIFKPTVVQQAKIAQNGILGDFIVRYDVEREQNIGDIQVLNGYFVHYFAPFFPHICLLPKRHHSLTACLISIPLGLL</sequence>
<reference evidence="4" key="4">
    <citation type="journal article" date="2001" name="Nature">
        <title>Functional annotation of a full-length mouse cDNA collection.</title>
        <authorList>
            <consortium name="The RIKEN Genome Exploration Research Group Phase II Team and the FANTOM Consortium"/>
        </authorList>
    </citation>
    <scope>NUCLEOTIDE SEQUENCE</scope>
    <source>
        <strain evidence="4">C57BL/6J</strain>
        <tissue evidence="4">Head</tissue>
    </source>
</reference>
<dbReference type="AlphaFoldDB" id="Q8BK33"/>
<feature type="compositionally biased region" description="Basic and acidic residues" evidence="1">
    <location>
        <begin position="113"/>
        <end position="131"/>
    </location>
</feature>
<evidence type="ECO:0000256" key="2">
    <source>
        <dbReference type="SAM" id="SignalP"/>
    </source>
</evidence>
<dbReference type="PROSITE" id="PS51468">
    <property type="entry name" value="VIT"/>
    <property type="match status" value="1"/>
</dbReference>
<reference evidence="4" key="1">
    <citation type="journal article" date="1999" name="Methods Enzymol.">
        <title>High-efficiency full-length cDNA cloning.</title>
        <authorList>
            <person name="Carninci P."/>
            <person name="Hayashizaki Y."/>
        </authorList>
    </citation>
    <scope>NUCLEOTIDE SEQUENCE</scope>
    <source>
        <strain evidence="4">C57BL/6J</strain>
        <tissue evidence="4">Head</tissue>
    </source>
</reference>
<reference evidence="4" key="2">
    <citation type="journal article" date="2000" name="Genome Res.">
        <title>Normalization and subtraction of cap-trapper-selected cDNAs to prepare full-length cDNA libraries for rapid discovery of new genes.</title>
        <authorList>
            <person name="Carninci P."/>
            <person name="Shibata Y."/>
            <person name="Hayatsu N."/>
            <person name="Sugahara Y."/>
            <person name="Shibata K."/>
            <person name="Itoh M."/>
            <person name="Konno H."/>
            <person name="Okazaki Y."/>
            <person name="Muramatsu M."/>
            <person name="Hayashizaki Y."/>
        </authorList>
    </citation>
    <scope>NUCLEOTIDE SEQUENCE</scope>
    <source>
        <strain evidence="4">C57BL/6J</strain>
        <tissue evidence="4">Head</tissue>
    </source>
</reference>